<dbReference type="Proteomes" id="UP000193719">
    <property type="component" value="Unassembled WGS sequence"/>
</dbReference>
<dbReference type="GO" id="GO:0046355">
    <property type="term" value="P:mannan catabolic process"/>
    <property type="evidence" value="ECO:0007669"/>
    <property type="project" value="UniProtKB-ARBA"/>
</dbReference>
<organism evidence="12 13">
    <name type="scientific">Piromyces finnis</name>
    <dbReference type="NCBI Taxonomy" id="1754191"/>
    <lineage>
        <taxon>Eukaryota</taxon>
        <taxon>Fungi</taxon>
        <taxon>Fungi incertae sedis</taxon>
        <taxon>Chytridiomycota</taxon>
        <taxon>Chytridiomycota incertae sedis</taxon>
        <taxon>Neocallimastigomycetes</taxon>
        <taxon>Neocallimastigales</taxon>
        <taxon>Neocallimastigaceae</taxon>
        <taxon>Piromyces</taxon>
    </lineage>
</organism>
<dbReference type="EMBL" id="MCFH01000002">
    <property type="protein sequence ID" value="ORX60172.1"/>
    <property type="molecule type" value="Genomic_DNA"/>
</dbReference>
<keyword evidence="6 10" id="KW-0732">Signal</keyword>
<evidence type="ECO:0000313" key="13">
    <source>
        <dbReference type="Proteomes" id="UP000193719"/>
    </source>
</evidence>
<evidence type="ECO:0000256" key="4">
    <source>
        <dbReference type="ARBA" id="ARBA00012706"/>
    </source>
</evidence>
<keyword evidence="13" id="KW-1185">Reference proteome</keyword>
<dbReference type="Gene3D" id="3.90.1220.10">
    <property type="entry name" value="Cellulose docking domain, dockering"/>
    <property type="match status" value="3"/>
</dbReference>
<evidence type="ECO:0000256" key="6">
    <source>
        <dbReference type="ARBA" id="ARBA00022729"/>
    </source>
</evidence>
<dbReference type="InterPro" id="IPR009034">
    <property type="entry name" value="Dockerin_dom_fun_sf"/>
</dbReference>
<sequence>MINLTILLNLFFLLLVPTYAILGGYVYTEGTNFYIDGYKIYFSGTNTYYLHSSQNERVDLALEVSAKHNIQVVRAWAFCDLKVCGDKQFVKFENGKAVFLEDNMEAIDYFIAAASQRNIRLVLGFTNNWTDYGGMDEWVKGYGGKYHDDFYTNTDIRKAFKSYIKLLITRINRHTNIRYSDDPTIFSWQLANEPRCGNGPSGLPQSGKCTPEVITEWANDISSYIKELDPNHLVSVGCEGFGLEAPEGSKGLYAYKYDEGTDFEALTALPNIDYNTYHYYPIPWGMKDLVSHTKDWIESHQAVGKKLNKPVVFEEWGLEIPTDCSKEERIQYYKTWTKQILDADVPMNMFWYTVGEDYYGTDKYIIKEDELVAAIDPFTNAMMEKSEYKLKTKSIGRTDLPSIYWKVDGCGDLWSTCSNIPTQQGNKCCCHGCQCVSHDDLYAQCKPRAPDYRNSTIPDTVVIESLPGGSSNPKKTTTSESFATSNNSCFSMALGFSCCEGNKIVYTDDDGDWGYENGEWCGIIKGNNECFSTKLGYKCCSSCTDVIYIDNDGQWGLENDNWCGIADKCNLSGSAESCVGLNLGYPCCSSCNIAYSDETGNWGIENNEWCSIKNSC</sequence>
<reference evidence="12 13" key="1">
    <citation type="submission" date="2016-08" db="EMBL/GenBank/DDBJ databases">
        <title>Genomes of anaerobic fungi encode conserved fungal cellulosomes for biomass hydrolysis.</title>
        <authorList>
            <consortium name="DOE Joint Genome Institute"/>
            <person name="Haitjema C.H."/>
            <person name="Gilmore S.P."/>
            <person name="Henske J.K."/>
            <person name="Solomon K.V."/>
            <person name="De Groot R."/>
            <person name="Kuo A."/>
            <person name="Mondo S.J."/>
            <person name="Salamov A.A."/>
            <person name="Labutti K."/>
            <person name="Zhao Z."/>
            <person name="Chiniquy J."/>
            <person name="Barry K."/>
            <person name="Brewer H.M."/>
            <person name="Purvine S.O."/>
            <person name="Wright A.T."/>
            <person name="Boxma B."/>
            <person name="Van Alen T."/>
            <person name="Hackstein J.H."/>
            <person name="Baker S.E."/>
            <person name="Grigoriev I.V."/>
            <person name="O'Malley M.A."/>
        </authorList>
    </citation>
    <scope>NUCLEOTIDE SEQUENCE [LARGE SCALE GENOMIC DNA]</scope>
    <source>
        <strain evidence="13">finn</strain>
    </source>
</reference>
<evidence type="ECO:0000256" key="7">
    <source>
        <dbReference type="ARBA" id="ARBA00022737"/>
    </source>
</evidence>
<feature type="domain" description="CBM10" evidence="11">
    <location>
        <begin position="529"/>
        <end position="566"/>
    </location>
</feature>
<dbReference type="PANTHER" id="PTHR31451">
    <property type="match status" value="1"/>
</dbReference>
<feature type="signal peptide" evidence="10">
    <location>
        <begin position="1"/>
        <end position="20"/>
    </location>
</feature>
<dbReference type="InterPro" id="IPR002883">
    <property type="entry name" value="CBM10/Dockerin_dom"/>
</dbReference>
<evidence type="ECO:0000256" key="5">
    <source>
        <dbReference type="ARBA" id="ARBA00022525"/>
    </source>
</evidence>
<dbReference type="STRING" id="1754191.A0A1Y1VNG6"/>
<keyword evidence="7" id="KW-0677">Repeat</keyword>
<dbReference type="Pfam" id="PF26410">
    <property type="entry name" value="GH5_mannosidase"/>
    <property type="match status" value="1"/>
</dbReference>
<accession>A0A1Y1VNG6</accession>
<feature type="domain" description="CBM10" evidence="11">
    <location>
        <begin position="577"/>
        <end position="613"/>
    </location>
</feature>
<dbReference type="InterPro" id="IPR017853">
    <property type="entry name" value="GH"/>
</dbReference>
<dbReference type="GO" id="GO:0016985">
    <property type="term" value="F:mannan endo-1,4-beta-mannosidase activity"/>
    <property type="evidence" value="ECO:0007669"/>
    <property type="project" value="UniProtKB-EC"/>
</dbReference>
<reference evidence="12 13" key="2">
    <citation type="submission" date="2016-08" db="EMBL/GenBank/DDBJ databases">
        <title>Pervasive Adenine N6-methylation of Active Genes in Fungi.</title>
        <authorList>
            <consortium name="DOE Joint Genome Institute"/>
            <person name="Mondo S.J."/>
            <person name="Dannebaum R.O."/>
            <person name="Kuo R.C."/>
            <person name="Labutti K."/>
            <person name="Haridas S."/>
            <person name="Kuo A."/>
            <person name="Salamov A."/>
            <person name="Ahrendt S.R."/>
            <person name="Lipzen A."/>
            <person name="Sullivan W."/>
            <person name="Andreopoulos W.B."/>
            <person name="Clum A."/>
            <person name="Lindquist E."/>
            <person name="Daum C."/>
            <person name="Ramamoorthy G.K."/>
            <person name="Gryganskyi A."/>
            <person name="Culley D."/>
            <person name="Magnuson J.K."/>
            <person name="James T.Y."/>
            <person name="O'Malley M.A."/>
            <person name="Stajich J.E."/>
            <person name="Spatafora J.W."/>
            <person name="Visel A."/>
            <person name="Grigoriev I.V."/>
        </authorList>
    </citation>
    <scope>NUCLEOTIDE SEQUENCE [LARGE SCALE GENOMIC DNA]</scope>
    <source>
        <strain evidence="13">finn</strain>
    </source>
</reference>
<dbReference type="PROSITE" id="PS51763">
    <property type="entry name" value="CBM10"/>
    <property type="match status" value="3"/>
</dbReference>
<feature type="domain" description="CBM10" evidence="11">
    <location>
        <begin position="488"/>
        <end position="524"/>
    </location>
</feature>
<evidence type="ECO:0000256" key="10">
    <source>
        <dbReference type="SAM" id="SignalP"/>
    </source>
</evidence>
<dbReference type="InterPro" id="IPR001547">
    <property type="entry name" value="Glyco_hydro_5"/>
</dbReference>
<comment type="subcellular location">
    <subcellularLocation>
        <location evidence="2">Secreted</location>
    </subcellularLocation>
</comment>
<protein>
    <recommendedName>
        <fullName evidence="4">mannan endo-1,4-beta-mannosidase</fullName>
        <ecNumber evidence="4">3.2.1.78</ecNumber>
    </recommendedName>
</protein>
<dbReference type="Gene3D" id="3.20.20.80">
    <property type="entry name" value="Glycosidases"/>
    <property type="match status" value="1"/>
</dbReference>
<keyword evidence="8 12" id="KW-0378">Hydrolase</keyword>
<dbReference type="AlphaFoldDB" id="A0A1Y1VNG6"/>
<evidence type="ECO:0000256" key="3">
    <source>
        <dbReference type="ARBA" id="ARBA00005641"/>
    </source>
</evidence>
<evidence type="ECO:0000256" key="9">
    <source>
        <dbReference type="ARBA" id="ARBA00023295"/>
    </source>
</evidence>
<evidence type="ECO:0000259" key="11">
    <source>
        <dbReference type="PROSITE" id="PS51763"/>
    </source>
</evidence>
<dbReference type="EC" id="3.2.1.78" evidence="4"/>
<keyword evidence="9" id="KW-0326">Glycosidase</keyword>
<comment type="catalytic activity">
    <reaction evidence="1">
        <text>Random hydrolysis of (1-&gt;4)-beta-D-mannosidic linkages in mannans, galactomannans and glucomannans.</text>
        <dbReference type="EC" id="3.2.1.78"/>
    </reaction>
</comment>
<evidence type="ECO:0000256" key="1">
    <source>
        <dbReference type="ARBA" id="ARBA00001678"/>
    </source>
</evidence>
<dbReference type="SUPFAM" id="SSF51445">
    <property type="entry name" value="(Trans)glycosidases"/>
    <property type="match status" value="1"/>
</dbReference>
<comment type="similarity">
    <text evidence="3">Belongs to the glycosyl hydrolase 5 (cellulase A) family.</text>
</comment>
<dbReference type="OrthoDB" id="406631at2759"/>
<proteinExistence type="inferred from homology"/>
<dbReference type="SUPFAM" id="SSF64571">
    <property type="entry name" value="Cellulose docking domain, dockering"/>
    <property type="match status" value="3"/>
</dbReference>
<dbReference type="GO" id="GO:0005576">
    <property type="term" value="C:extracellular region"/>
    <property type="evidence" value="ECO:0007669"/>
    <property type="project" value="UniProtKB-SubCell"/>
</dbReference>
<dbReference type="Pfam" id="PF02013">
    <property type="entry name" value="CBM_10"/>
    <property type="match status" value="3"/>
</dbReference>
<comment type="caution">
    <text evidence="12">The sequence shown here is derived from an EMBL/GenBank/DDBJ whole genome shotgun (WGS) entry which is preliminary data.</text>
</comment>
<evidence type="ECO:0000313" key="12">
    <source>
        <dbReference type="EMBL" id="ORX60172.1"/>
    </source>
</evidence>
<dbReference type="InterPro" id="IPR045053">
    <property type="entry name" value="MAN-like"/>
</dbReference>
<evidence type="ECO:0000256" key="8">
    <source>
        <dbReference type="ARBA" id="ARBA00022801"/>
    </source>
</evidence>
<evidence type="ECO:0000256" key="2">
    <source>
        <dbReference type="ARBA" id="ARBA00004613"/>
    </source>
</evidence>
<keyword evidence="5" id="KW-0964">Secreted</keyword>
<name>A0A1Y1VNG6_9FUNG</name>
<dbReference type="PANTHER" id="PTHR31451:SF39">
    <property type="entry name" value="MANNAN ENDO-1,4-BETA-MANNOSIDASE 1"/>
    <property type="match status" value="1"/>
</dbReference>
<feature type="chain" id="PRO_5012666062" description="mannan endo-1,4-beta-mannosidase" evidence="10">
    <location>
        <begin position="21"/>
        <end position="616"/>
    </location>
</feature>
<gene>
    <name evidence="12" type="ORF">BCR36DRAFT_579620</name>
</gene>